<dbReference type="PROSITE" id="PS50011">
    <property type="entry name" value="PROTEIN_KINASE_DOM"/>
    <property type="match status" value="1"/>
</dbReference>
<dbReference type="InterPro" id="IPR000719">
    <property type="entry name" value="Prot_kinase_dom"/>
</dbReference>
<dbReference type="AlphaFoldDB" id="A0A8J8NW16"/>
<keyword evidence="7" id="KW-1185">Reference proteome</keyword>
<evidence type="ECO:0000259" key="5">
    <source>
        <dbReference type="PROSITE" id="PS50011"/>
    </source>
</evidence>
<evidence type="ECO:0000256" key="3">
    <source>
        <dbReference type="ARBA" id="ARBA00022777"/>
    </source>
</evidence>
<dbReference type="GO" id="GO:0005524">
    <property type="term" value="F:ATP binding"/>
    <property type="evidence" value="ECO:0007669"/>
    <property type="project" value="UniProtKB-KW"/>
</dbReference>
<keyword evidence="3" id="KW-0418">Kinase</keyword>
<dbReference type="Gene3D" id="2.20.110.10">
    <property type="entry name" value="Histone H3 K4-specific methyltransferase SET7/9 N-terminal domain"/>
    <property type="match status" value="1"/>
</dbReference>
<dbReference type="InterPro" id="IPR011009">
    <property type="entry name" value="Kinase-like_dom_sf"/>
</dbReference>
<dbReference type="EMBL" id="RRYP01006171">
    <property type="protein sequence ID" value="TNV81420.1"/>
    <property type="molecule type" value="Genomic_DNA"/>
</dbReference>
<accession>A0A8J8NW16</accession>
<sequence length="587" mass="67927">MKIQKNYKVEERMKKCRQELQNEIEFLKTADHPFIIRFEEWFPLQPEDPKSRLCIVLEYAEGCDLSSKMIQYGGPIPEELALAWFAQVCLGLARMHQEKQAHRDVKPDNILIVKDKFGEVAKLGDFGSVKEISSFDIQTLLVGTPLYFAPERADRDYTEKVDVYSMGIVLYQMLNGGGHPINYDFNKGDIFNYMHELQYLPLKQMPSHFSQECQDLVLRLLTKDPAQRPSIFDVLSTQLIYSAINQFTHGKMLSVENSNKITQQLLDLKIKLDPAPTQIEKAKEAAIIIEEVKEVPQQFEEEKELPPLHLSQLSIDPPSISDNHFAISHSNLELDLNRMSLQPSNLFQQQMLDRLIATFNKPSNNYTLILNDKGQSKMAECILKIHGWKWSLQELNQLAQTEAQWAIFEGTDWLQQGVYYGEMLYGNRHGYGIVYTTNTETEWLYECQWNHGIPIEGRYIKIWIHLNTWTKFEGTLNHTYELHGQGSYHEEGGHSYQGGWNEGSPHGQGKRIYNWGDSYEGGWKDAKYHGQGRYTDEQGGYREGEWKKGDAIGVHKYYSKNGKLKKIVNEDTNEVIMKQGFWSSLFK</sequence>
<reference evidence="6" key="1">
    <citation type="submission" date="2019-06" db="EMBL/GenBank/DDBJ databases">
        <authorList>
            <person name="Zheng W."/>
        </authorList>
    </citation>
    <scope>NUCLEOTIDE SEQUENCE</scope>
    <source>
        <strain evidence="6">QDHG01</strain>
    </source>
</reference>
<dbReference type="OrthoDB" id="10252171at2759"/>
<proteinExistence type="predicted"/>
<evidence type="ECO:0000256" key="2">
    <source>
        <dbReference type="ARBA" id="ARBA00022741"/>
    </source>
</evidence>
<dbReference type="PANTHER" id="PTHR43671:SF106">
    <property type="entry name" value="NIMA-LIKE KINASE"/>
    <property type="match status" value="1"/>
</dbReference>
<evidence type="ECO:0000256" key="1">
    <source>
        <dbReference type="ARBA" id="ARBA00022679"/>
    </source>
</evidence>
<evidence type="ECO:0000313" key="6">
    <source>
        <dbReference type="EMBL" id="TNV81420.1"/>
    </source>
</evidence>
<gene>
    <name evidence="6" type="ORF">FGO68_gene16484</name>
</gene>
<dbReference type="SUPFAM" id="SSF82185">
    <property type="entry name" value="Histone H3 K4-specific methyltransferase SET7/9 N-terminal domain"/>
    <property type="match status" value="1"/>
</dbReference>
<dbReference type="InterPro" id="IPR050660">
    <property type="entry name" value="NEK_Ser/Thr_kinase"/>
</dbReference>
<dbReference type="PANTHER" id="PTHR43671">
    <property type="entry name" value="SERINE/THREONINE-PROTEIN KINASE NEK"/>
    <property type="match status" value="1"/>
</dbReference>
<protein>
    <recommendedName>
        <fullName evidence="5">Protein kinase domain-containing protein</fullName>
    </recommendedName>
</protein>
<dbReference type="Gene3D" id="1.10.510.10">
    <property type="entry name" value="Transferase(Phosphotransferase) domain 1"/>
    <property type="match status" value="1"/>
</dbReference>
<dbReference type="Pfam" id="PF00069">
    <property type="entry name" value="Pkinase"/>
    <property type="match status" value="1"/>
</dbReference>
<keyword evidence="4" id="KW-0067">ATP-binding</keyword>
<dbReference type="GO" id="GO:0004674">
    <property type="term" value="F:protein serine/threonine kinase activity"/>
    <property type="evidence" value="ECO:0007669"/>
    <property type="project" value="TreeGrafter"/>
</dbReference>
<feature type="domain" description="Protein kinase" evidence="5">
    <location>
        <begin position="1"/>
        <end position="240"/>
    </location>
</feature>
<organism evidence="6 7">
    <name type="scientific">Halteria grandinella</name>
    <dbReference type="NCBI Taxonomy" id="5974"/>
    <lineage>
        <taxon>Eukaryota</taxon>
        <taxon>Sar</taxon>
        <taxon>Alveolata</taxon>
        <taxon>Ciliophora</taxon>
        <taxon>Intramacronucleata</taxon>
        <taxon>Spirotrichea</taxon>
        <taxon>Stichotrichia</taxon>
        <taxon>Sporadotrichida</taxon>
        <taxon>Halteriidae</taxon>
        <taxon>Halteria</taxon>
    </lineage>
</organism>
<evidence type="ECO:0000256" key="4">
    <source>
        <dbReference type="ARBA" id="ARBA00022840"/>
    </source>
</evidence>
<dbReference type="SMART" id="SM00220">
    <property type="entry name" value="S_TKc"/>
    <property type="match status" value="1"/>
</dbReference>
<dbReference type="Proteomes" id="UP000785679">
    <property type="component" value="Unassembled WGS sequence"/>
</dbReference>
<keyword evidence="1" id="KW-0808">Transferase</keyword>
<comment type="caution">
    <text evidence="6">The sequence shown here is derived from an EMBL/GenBank/DDBJ whole genome shotgun (WGS) entry which is preliminary data.</text>
</comment>
<evidence type="ECO:0000313" key="7">
    <source>
        <dbReference type="Proteomes" id="UP000785679"/>
    </source>
</evidence>
<dbReference type="SUPFAM" id="SSF56112">
    <property type="entry name" value="Protein kinase-like (PK-like)"/>
    <property type="match status" value="1"/>
</dbReference>
<keyword evidence="2" id="KW-0547">Nucleotide-binding</keyword>
<name>A0A8J8NW16_HALGN</name>